<feature type="domain" description="Tetrapyrrole biosynthesis uroporphyrinogen III synthase" evidence="2">
    <location>
        <begin position="36"/>
        <end position="262"/>
    </location>
</feature>
<dbReference type="GO" id="GO:0032259">
    <property type="term" value="P:methylation"/>
    <property type="evidence" value="ECO:0007669"/>
    <property type="project" value="UniProtKB-KW"/>
</dbReference>
<protein>
    <submittedName>
        <fullName evidence="3">Fused uroporphyrinogen-III synthase HemD/membrane protein HemX</fullName>
        <ecNumber evidence="3">2.1.1.107</ecNumber>
        <ecNumber evidence="3">4.2.1.75</ecNumber>
    </submittedName>
</protein>
<dbReference type="Proteomes" id="UP000680989">
    <property type="component" value="Chromosome"/>
</dbReference>
<keyword evidence="3" id="KW-0808">Transferase</keyword>
<keyword evidence="3" id="KW-0489">Methyltransferase</keyword>
<dbReference type="NCBIfam" id="NF005411">
    <property type="entry name" value="PRK06975.1"/>
    <property type="match status" value="1"/>
</dbReference>
<feature type="compositionally biased region" description="Pro residues" evidence="1">
    <location>
        <begin position="9"/>
        <end position="20"/>
    </location>
</feature>
<reference evidence="4" key="1">
    <citation type="submission" date="2019-12" db="EMBL/GenBank/DDBJ databases">
        <title>Whole-genome sequence of tobacco pathogen Ralstonia pseudosolanacearum strain RS, originating from Yunnan province of China.</title>
        <authorList>
            <person name="Lu C.-H."/>
        </authorList>
    </citation>
    <scope>NUCLEOTIDE SEQUENCE [LARGE SCALE GENOMIC DNA]</scope>
    <source>
        <strain evidence="4">RS</strain>
    </source>
</reference>
<evidence type="ECO:0000259" key="2">
    <source>
        <dbReference type="Pfam" id="PF02602"/>
    </source>
</evidence>
<name>A0ABX7ZST9_9RALS</name>
<dbReference type="Pfam" id="PF04375">
    <property type="entry name" value="HemX"/>
    <property type="match status" value="1"/>
</dbReference>
<feature type="compositionally biased region" description="Low complexity" evidence="1">
    <location>
        <begin position="290"/>
        <end position="318"/>
    </location>
</feature>
<dbReference type="RefSeq" id="WP_211906624.1">
    <property type="nucleotide sequence ID" value="NZ_CP046674.1"/>
</dbReference>
<dbReference type="SUPFAM" id="SSF69618">
    <property type="entry name" value="HemD-like"/>
    <property type="match status" value="1"/>
</dbReference>
<gene>
    <name evidence="3" type="primary">hemDX</name>
    <name evidence="3" type="ORF">GO999_05140</name>
</gene>
<dbReference type="Gene3D" id="3.40.50.10090">
    <property type="match status" value="2"/>
</dbReference>
<evidence type="ECO:0000256" key="1">
    <source>
        <dbReference type="SAM" id="MobiDB-lite"/>
    </source>
</evidence>
<dbReference type="PANTHER" id="PTHR38043:SF1">
    <property type="entry name" value="PROTEIN HEMX"/>
    <property type="match status" value="1"/>
</dbReference>
<proteinExistence type="predicted"/>
<dbReference type="InterPro" id="IPR007470">
    <property type="entry name" value="HemX"/>
</dbReference>
<dbReference type="EC" id="2.1.1.107" evidence="3"/>
<dbReference type="EMBL" id="CP046674">
    <property type="protein sequence ID" value="QUP57992.1"/>
    <property type="molecule type" value="Genomic_DNA"/>
</dbReference>
<accession>A0ABX7ZST9</accession>
<feature type="region of interest" description="Disordered" evidence="1">
    <location>
        <begin position="539"/>
        <end position="561"/>
    </location>
</feature>
<dbReference type="EC" id="4.2.1.75" evidence="3"/>
<evidence type="ECO:0000313" key="3">
    <source>
        <dbReference type="EMBL" id="QUP57992.1"/>
    </source>
</evidence>
<feature type="region of interest" description="Disordered" evidence="1">
    <location>
        <begin position="1"/>
        <end position="21"/>
    </location>
</feature>
<dbReference type="GO" id="GO:0004852">
    <property type="term" value="F:uroporphyrinogen-III synthase activity"/>
    <property type="evidence" value="ECO:0007669"/>
    <property type="project" value="UniProtKB-EC"/>
</dbReference>
<dbReference type="PANTHER" id="PTHR38043">
    <property type="entry name" value="PROTEIN HEMX"/>
    <property type="match status" value="1"/>
</dbReference>
<dbReference type="Pfam" id="PF02602">
    <property type="entry name" value="HEM4"/>
    <property type="match status" value="1"/>
</dbReference>
<organism evidence="3 4">
    <name type="scientific">Ralstonia nicotianae</name>
    <dbReference type="NCBI Taxonomy" id="3037696"/>
    <lineage>
        <taxon>Bacteria</taxon>
        <taxon>Pseudomonadati</taxon>
        <taxon>Pseudomonadota</taxon>
        <taxon>Betaproteobacteria</taxon>
        <taxon>Burkholderiales</taxon>
        <taxon>Burkholderiaceae</taxon>
        <taxon>Ralstonia</taxon>
        <taxon>Ralstonia solanacearum species complex</taxon>
    </lineage>
</organism>
<keyword evidence="4" id="KW-1185">Reference proteome</keyword>
<sequence length="695" mass="73662">MDDRSPSPSSVPPDALPHPSAPVVIVTRPRAQAPMLVAALERHGLRTLQFPLLDIAPTPNLDDLRAALADPSRYALVVFVSPNAVQQAFAAMPEGFRWPQDVPAAVVGPASAQALAAHGVAAPTYRVIRPDSHADDARQDSEALYARLDVATLSGREVLIVRGNGGREWLADRLREAGVAVRTVEAYRRSVPVPDAAAWAALREVLAGRHAWTLTSSEAARNLDSLARASLSAAEVEALYAAPCFAPHARIVEQAQSLGFRDVTLTGAGDDRLLAGVLAWAGPVALAAETTPSPAPVAAPAESNPSSPAPTVSQTPVPTSVPTPGPAAASPGPAPAPAAPTMTAGAGPGRGGWLLWAALILALVVVAGLQIRNERLAREVRQRAQQNETLAQEMRVLSRNNQDAFAQLQQKFGALDARTAETRDRQGALEQASQDLLRNRDDWQRAEIERSLEVASEQLQLTGNVSGALATLQTIDARLATVDKPQFRAMRRAVARDIAKLKAMPAVDLSGAAIRLDDAINGIDALPLVSSAVPLESGQAAPASRGRPARPGKGAVPASASAASPAAESGWSAGVRAWWSRLWHDVRSELGQIVQVRRVDQTDALLLSSDQAWFLRENLKLWLMNARLALLSRNEAVFRADLGRADTLLARYFDTQSPRVVAEQTLLQQARASVGALEVPTLADSLAAARGQGKE</sequence>
<keyword evidence="3" id="KW-0456">Lyase</keyword>
<dbReference type="GO" id="GO:0004851">
    <property type="term" value="F:uroporphyrin-III C-methyltransferase activity"/>
    <property type="evidence" value="ECO:0007669"/>
    <property type="project" value="UniProtKB-EC"/>
</dbReference>
<dbReference type="InterPro" id="IPR003754">
    <property type="entry name" value="4pyrrol_synth_uPrphyn_synth"/>
</dbReference>
<evidence type="ECO:0000313" key="4">
    <source>
        <dbReference type="Proteomes" id="UP000680989"/>
    </source>
</evidence>
<dbReference type="InterPro" id="IPR036108">
    <property type="entry name" value="4pyrrol_syn_uPrphyn_synt_sf"/>
</dbReference>
<feature type="region of interest" description="Disordered" evidence="1">
    <location>
        <begin position="290"/>
        <end position="343"/>
    </location>
</feature>
<dbReference type="CDD" id="cd06578">
    <property type="entry name" value="HemD"/>
    <property type="match status" value="1"/>
</dbReference>